<dbReference type="SMART" id="SM00345">
    <property type="entry name" value="HTH_GNTR"/>
    <property type="match status" value="1"/>
</dbReference>
<dbReference type="InterPro" id="IPR028978">
    <property type="entry name" value="Chorismate_lyase_/UTRA_dom_sf"/>
</dbReference>
<keyword evidence="6" id="KW-1185">Reference proteome</keyword>
<keyword evidence="2" id="KW-0238">DNA-binding</keyword>
<dbReference type="InterPro" id="IPR050679">
    <property type="entry name" value="Bact_HTH_transcr_reg"/>
</dbReference>
<proteinExistence type="predicted"/>
<dbReference type="EMBL" id="JAJNOC010000004">
    <property type="protein sequence ID" value="MCD2517349.1"/>
    <property type="molecule type" value="Genomic_DNA"/>
</dbReference>
<evidence type="ECO:0000256" key="3">
    <source>
        <dbReference type="ARBA" id="ARBA00023163"/>
    </source>
</evidence>
<evidence type="ECO:0000256" key="2">
    <source>
        <dbReference type="ARBA" id="ARBA00023125"/>
    </source>
</evidence>
<dbReference type="SUPFAM" id="SSF46785">
    <property type="entry name" value="Winged helix' DNA-binding domain"/>
    <property type="match status" value="1"/>
</dbReference>
<dbReference type="InterPro" id="IPR000524">
    <property type="entry name" value="Tscrpt_reg_HTH_GntR"/>
</dbReference>
<name>A0ABS8Q6H9_9BURK</name>
<evidence type="ECO:0000313" key="5">
    <source>
        <dbReference type="EMBL" id="MCD2517349.1"/>
    </source>
</evidence>
<evidence type="ECO:0000259" key="4">
    <source>
        <dbReference type="PROSITE" id="PS50949"/>
    </source>
</evidence>
<keyword evidence="3" id="KW-0804">Transcription</keyword>
<dbReference type="Pfam" id="PF00392">
    <property type="entry name" value="GntR"/>
    <property type="match status" value="1"/>
</dbReference>
<sequence length="248" mass="27199">MDEDLQAFRPDPADVTPLYIQLANKLSTAIGKGRWRASDALPSERSLSGMLGISRVTARKAIDLLCERGILTRVRGSGTYITPKLEQPLSRLSSFSEELSQRGARAGSIWLARETGSATPHEMLSLGLSPNMPVVRLKRLRTADEIVVAIETSTIPAVYMPDPQAVGDSLYDYLDGRGIPPVRALQHIRAVNASAAQARLTDMAPNAAMLHITRVSYLGSGSAVELTHSWFRSDYYGYVTESQRQSQR</sequence>
<accession>A0ABS8Q6H9</accession>
<protein>
    <submittedName>
        <fullName evidence="5">GntR family transcriptional regulator</fullName>
    </submittedName>
</protein>
<dbReference type="InterPro" id="IPR036388">
    <property type="entry name" value="WH-like_DNA-bd_sf"/>
</dbReference>
<dbReference type="InterPro" id="IPR036390">
    <property type="entry name" value="WH_DNA-bd_sf"/>
</dbReference>
<dbReference type="Gene3D" id="1.10.10.10">
    <property type="entry name" value="Winged helix-like DNA-binding domain superfamily/Winged helix DNA-binding domain"/>
    <property type="match status" value="1"/>
</dbReference>
<dbReference type="PANTHER" id="PTHR44846">
    <property type="entry name" value="MANNOSYL-D-GLYCERATE TRANSPORT/METABOLISM SYSTEM REPRESSOR MNGR-RELATED"/>
    <property type="match status" value="1"/>
</dbReference>
<dbReference type="RefSeq" id="WP_231058982.1">
    <property type="nucleotide sequence ID" value="NZ_JAJNOC010000004.1"/>
</dbReference>
<gene>
    <name evidence="5" type="ORF">LQ564_13625</name>
</gene>
<dbReference type="PRINTS" id="PR00035">
    <property type="entry name" value="HTHGNTR"/>
</dbReference>
<dbReference type="SUPFAM" id="SSF64288">
    <property type="entry name" value="Chorismate lyase-like"/>
    <property type="match status" value="1"/>
</dbReference>
<evidence type="ECO:0000313" key="6">
    <source>
        <dbReference type="Proteomes" id="UP001179361"/>
    </source>
</evidence>
<dbReference type="Gene3D" id="3.40.1410.10">
    <property type="entry name" value="Chorismate lyase-like"/>
    <property type="match status" value="1"/>
</dbReference>
<dbReference type="InterPro" id="IPR011663">
    <property type="entry name" value="UTRA"/>
</dbReference>
<organism evidence="5 6">
    <name type="scientific">Massilia phyllostachyos</name>
    <dbReference type="NCBI Taxonomy" id="2898585"/>
    <lineage>
        <taxon>Bacteria</taxon>
        <taxon>Pseudomonadati</taxon>
        <taxon>Pseudomonadota</taxon>
        <taxon>Betaproteobacteria</taxon>
        <taxon>Burkholderiales</taxon>
        <taxon>Oxalobacteraceae</taxon>
        <taxon>Telluria group</taxon>
        <taxon>Massilia</taxon>
    </lineage>
</organism>
<comment type="caution">
    <text evidence="5">The sequence shown here is derived from an EMBL/GenBank/DDBJ whole genome shotgun (WGS) entry which is preliminary data.</text>
</comment>
<dbReference type="CDD" id="cd07377">
    <property type="entry name" value="WHTH_GntR"/>
    <property type="match status" value="1"/>
</dbReference>
<evidence type="ECO:0000256" key="1">
    <source>
        <dbReference type="ARBA" id="ARBA00023015"/>
    </source>
</evidence>
<dbReference type="PANTHER" id="PTHR44846:SF1">
    <property type="entry name" value="MANNOSYL-D-GLYCERATE TRANSPORT_METABOLISM SYSTEM REPRESSOR MNGR-RELATED"/>
    <property type="match status" value="1"/>
</dbReference>
<feature type="domain" description="HTH gntR-type" evidence="4">
    <location>
        <begin position="16"/>
        <end position="84"/>
    </location>
</feature>
<dbReference type="SMART" id="SM00866">
    <property type="entry name" value="UTRA"/>
    <property type="match status" value="1"/>
</dbReference>
<dbReference type="Pfam" id="PF07702">
    <property type="entry name" value="UTRA"/>
    <property type="match status" value="1"/>
</dbReference>
<dbReference type="Proteomes" id="UP001179361">
    <property type="component" value="Unassembled WGS sequence"/>
</dbReference>
<keyword evidence="1" id="KW-0805">Transcription regulation</keyword>
<reference evidence="5" key="1">
    <citation type="submission" date="2021-11" db="EMBL/GenBank/DDBJ databases">
        <title>The complete genome of Massilia sp sp. G4R7.</title>
        <authorList>
            <person name="Liu L."/>
            <person name="Yue J."/>
            <person name="Yuan J."/>
            <person name="Yang F."/>
            <person name="Li L."/>
        </authorList>
    </citation>
    <scope>NUCLEOTIDE SEQUENCE</scope>
    <source>
        <strain evidence="5">G4R7</strain>
    </source>
</reference>
<dbReference type="PROSITE" id="PS50949">
    <property type="entry name" value="HTH_GNTR"/>
    <property type="match status" value="1"/>
</dbReference>